<dbReference type="EMBL" id="KV744880">
    <property type="protein sequence ID" value="OCK82719.1"/>
    <property type="molecule type" value="Genomic_DNA"/>
</dbReference>
<dbReference type="GO" id="GO:0016433">
    <property type="term" value="F:rRNA (adenine) methyltransferase activity"/>
    <property type="evidence" value="ECO:0007669"/>
    <property type="project" value="UniProtKB-UniRule"/>
</dbReference>
<dbReference type="EC" id="2.1.1.-" evidence="4"/>
<dbReference type="GO" id="GO:0005730">
    <property type="term" value="C:nucleolus"/>
    <property type="evidence" value="ECO:0007669"/>
    <property type="project" value="UniProtKB-SubCell"/>
</dbReference>
<feature type="binding site" evidence="4">
    <location>
        <position position="140"/>
    </location>
    <ligand>
        <name>S-adenosyl-L-methionine</name>
        <dbReference type="ChEBI" id="CHEBI:59789"/>
    </ligand>
</feature>
<dbReference type="PANTHER" id="PTHR21008:SF1">
    <property type="entry name" value="25S RRNA (ADENINE(2142)-N(1))-METHYLTRANSFERASE"/>
    <property type="match status" value="1"/>
</dbReference>
<gene>
    <name evidence="6" type="ORF">K432DRAFT_292628</name>
</gene>
<organism evidence="6 7">
    <name type="scientific">Lepidopterella palustris CBS 459.81</name>
    <dbReference type="NCBI Taxonomy" id="1314670"/>
    <lineage>
        <taxon>Eukaryota</taxon>
        <taxon>Fungi</taxon>
        <taxon>Dikarya</taxon>
        <taxon>Ascomycota</taxon>
        <taxon>Pezizomycotina</taxon>
        <taxon>Dothideomycetes</taxon>
        <taxon>Pleosporomycetidae</taxon>
        <taxon>Mytilinidiales</taxon>
        <taxon>Argynnaceae</taxon>
        <taxon>Lepidopterella</taxon>
    </lineage>
</organism>
<dbReference type="AlphaFoldDB" id="A0A8E2EF93"/>
<keyword evidence="2 4" id="KW-0808">Transferase</keyword>
<dbReference type="InterPro" id="IPR021867">
    <property type="entry name" value="Bmt2/SAMTOR"/>
</dbReference>
<reference evidence="6 7" key="1">
    <citation type="journal article" date="2016" name="Nat. Commun.">
        <title>Ectomycorrhizal ecology is imprinted in the genome of the dominant symbiotic fungus Cenococcum geophilum.</title>
        <authorList>
            <consortium name="DOE Joint Genome Institute"/>
            <person name="Peter M."/>
            <person name="Kohler A."/>
            <person name="Ohm R.A."/>
            <person name="Kuo A."/>
            <person name="Krutzmann J."/>
            <person name="Morin E."/>
            <person name="Arend M."/>
            <person name="Barry K.W."/>
            <person name="Binder M."/>
            <person name="Choi C."/>
            <person name="Clum A."/>
            <person name="Copeland A."/>
            <person name="Grisel N."/>
            <person name="Haridas S."/>
            <person name="Kipfer T."/>
            <person name="LaButti K."/>
            <person name="Lindquist E."/>
            <person name="Lipzen A."/>
            <person name="Maire R."/>
            <person name="Meier B."/>
            <person name="Mihaltcheva S."/>
            <person name="Molinier V."/>
            <person name="Murat C."/>
            <person name="Poggeler S."/>
            <person name="Quandt C.A."/>
            <person name="Sperisen C."/>
            <person name="Tritt A."/>
            <person name="Tisserant E."/>
            <person name="Crous P.W."/>
            <person name="Henrissat B."/>
            <person name="Nehls U."/>
            <person name="Egli S."/>
            <person name="Spatafora J.W."/>
            <person name="Grigoriev I.V."/>
            <person name="Martin F.M."/>
        </authorList>
    </citation>
    <scope>NUCLEOTIDE SEQUENCE [LARGE SCALE GENOMIC DNA]</scope>
    <source>
        <strain evidence="6 7">CBS 459.81</strain>
    </source>
</reference>
<dbReference type="Proteomes" id="UP000250266">
    <property type="component" value="Unassembled WGS sequence"/>
</dbReference>
<accession>A0A8E2EF93</accession>
<keyword evidence="3 4" id="KW-0949">S-adenosyl-L-methionine</keyword>
<dbReference type="PANTHER" id="PTHR21008">
    <property type="entry name" value="S-ADENOSYLMETHIONINE SENSOR UPSTREAM OF MTORC1-RELATED"/>
    <property type="match status" value="1"/>
</dbReference>
<sequence length="321" mass="35352">MPSKSRQIPKYKPLSHGRPPLLSKKKGTPRSFTSKATRSLIRTHHHLQKQHAAALKASDTAKAQEIEKAIARNGGLELYQAASIKGQSAERGGDSSRILVKWLQEGGLLNPLSSAATSSDSVSREKNVSGKVRHKVLEIGALSTSNAIARFAELDVTRIDLHSQDPAIETQNFMQRPVPASSLEMFDIISLSLVLNYVQDASSRGQMLRRTCDFLLPPEHTGDATGTSRSSSADTQAQSLLPALFLVLPAPCVTNSRYLTEEHLTLIMQSLGYVRTHKKLSPKLVYYLWRYEGERKGTGVKVLKKVLRDGGGRNNFCIILE</sequence>
<comment type="subcellular location">
    <subcellularLocation>
        <location evidence="4">Nucleus</location>
        <location evidence="4">Nucleolus</location>
    </subcellularLocation>
</comment>
<dbReference type="OrthoDB" id="5954793at2759"/>
<keyword evidence="7" id="KW-1185">Reference proteome</keyword>
<evidence type="ECO:0000313" key="6">
    <source>
        <dbReference type="EMBL" id="OCK82719.1"/>
    </source>
</evidence>
<evidence type="ECO:0000256" key="1">
    <source>
        <dbReference type="ARBA" id="ARBA00022603"/>
    </source>
</evidence>
<dbReference type="Pfam" id="PF11968">
    <property type="entry name" value="Bmt2"/>
    <property type="match status" value="1"/>
</dbReference>
<protein>
    <recommendedName>
        <fullName evidence="4">25S rRNA adenine-N(1) methyltransferase</fullName>
        <ecNumber evidence="4">2.1.1.-</ecNumber>
    </recommendedName>
</protein>
<proteinExistence type="inferred from homology"/>
<dbReference type="HAMAP" id="MF_03044">
    <property type="entry name" value="BMT2"/>
    <property type="match status" value="1"/>
</dbReference>
<evidence type="ECO:0000256" key="3">
    <source>
        <dbReference type="ARBA" id="ARBA00022691"/>
    </source>
</evidence>
<evidence type="ECO:0000256" key="5">
    <source>
        <dbReference type="SAM" id="MobiDB-lite"/>
    </source>
</evidence>
<comment type="similarity">
    <text evidence="4">Belongs to the BMT2 family.</text>
</comment>
<comment type="function">
    <text evidence="4">S-adenosyl-L-methionine-dependent methyltransferase that specifically methylates the N(1) position of an adenine present in helix 65 in 25S rRNA.</text>
</comment>
<evidence type="ECO:0000256" key="2">
    <source>
        <dbReference type="ARBA" id="ARBA00022679"/>
    </source>
</evidence>
<name>A0A8E2EF93_9PEZI</name>
<keyword evidence="4" id="KW-0539">Nucleus</keyword>
<feature type="binding site" evidence="4">
    <location>
        <position position="160"/>
    </location>
    <ligand>
        <name>S-adenosyl-L-methionine</name>
        <dbReference type="ChEBI" id="CHEBI:59789"/>
    </ligand>
</feature>
<evidence type="ECO:0000256" key="4">
    <source>
        <dbReference type="HAMAP-Rule" id="MF_03044"/>
    </source>
</evidence>
<evidence type="ECO:0000313" key="7">
    <source>
        <dbReference type="Proteomes" id="UP000250266"/>
    </source>
</evidence>
<feature type="region of interest" description="Disordered" evidence="5">
    <location>
        <begin position="1"/>
        <end position="35"/>
    </location>
</feature>
<keyword evidence="1 4" id="KW-0489">Methyltransferase</keyword>